<evidence type="ECO:0000256" key="1">
    <source>
        <dbReference type="SAM" id="Phobius"/>
    </source>
</evidence>
<keyword evidence="5" id="KW-1185">Reference proteome</keyword>
<feature type="transmembrane region" description="Helical" evidence="1">
    <location>
        <begin position="149"/>
        <end position="168"/>
    </location>
</feature>
<reference evidence="2 4" key="1">
    <citation type="submission" date="2018-06" db="EMBL/GenBank/DDBJ databases">
        <title>Genomic Encyclopedia of Archaeal and Bacterial Type Strains, Phase II (KMG-II): from individual species to whole genera.</title>
        <authorList>
            <person name="Goeker M."/>
        </authorList>
    </citation>
    <scope>NUCLEOTIDE SEQUENCE [LARGE SCALE GENOMIC DNA]</scope>
    <source>
        <strain evidence="2 4">DSM 22686</strain>
    </source>
</reference>
<evidence type="ECO:0000313" key="2">
    <source>
        <dbReference type="EMBL" id="PZX53502.1"/>
    </source>
</evidence>
<feature type="transmembrane region" description="Helical" evidence="1">
    <location>
        <begin position="108"/>
        <end position="129"/>
    </location>
</feature>
<keyword evidence="1" id="KW-0472">Membrane</keyword>
<dbReference type="EMBL" id="QKZU01000012">
    <property type="protein sequence ID" value="PZX53502.1"/>
    <property type="molecule type" value="Genomic_DNA"/>
</dbReference>
<protein>
    <recommendedName>
        <fullName evidence="6">Lycopene cyclase domain-containing protein</fullName>
    </recommendedName>
</protein>
<gene>
    <name evidence="3" type="ORF">ESW18_15770</name>
    <name evidence="2" type="ORF">LV84_03226</name>
</gene>
<feature type="transmembrane region" description="Helical" evidence="1">
    <location>
        <begin position="6"/>
        <end position="27"/>
    </location>
</feature>
<name>A0A2W7SS91_9BACT</name>
<reference evidence="3 5" key="2">
    <citation type="submission" date="2019-08" db="EMBL/GenBank/DDBJ databases">
        <title>Genome of Algoriphagus ratkowskyi IC026.</title>
        <authorList>
            <person name="Bowman J.P."/>
        </authorList>
    </citation>
    <scope>NUCLEOTIDE SEQUENCE [LARGE SCALE GENOMIC DNA]</scope>
    <source>
        <strain evidence="3 5">IC026</strain>
    </source>
</reference>
<dbReference type="OrthoDB" id="979152at2"/>
<keyword evidence="1" id="KW-0812">Transmembrane</keyword>
<dbReference type="EMBL" id="VORV01000011">
    <property type="protein sequence ID" value="TXD76466.1"/>
    <property type="molecule type" value="Genomic_DNA"/>
</dbReference>
<proteinExistence type="predicted"/>
<feature type="transmembrane region" description="Helical" evidence="1">
    <location>
        <begin position="69"/>
        <end position="96"/>
    </location>
</feature>
<dbReference type="AlphaFoldDB" id="A0A2W7SS91"/>
<sequence>MEKLSLGIFVAPIIALTLIITLYFYFLKREKDKHKYKQFVLTTASLAFILNLIWEEAHGLLYEGFQYDLGHIAFCALASVADMFMVLILLFAFGLIYKHVLWIVPVRFGRSLVLILVGGVGAILAEMWHTSRGDWSYADTMPLIPIVEVGLSPVLQFAIIPLIVFVLSKKILKL</sequence>
<evidence type="ECO:0000313" key="3">
    <source>
        <dbReference type="EMBL" id="TXD76466.1"/>
    </source>
</evidence>
<evidence type="ECO:0008006" key="6">
    <source>
        <dbReference type="Google" id="ProtNLM"/>
    </source>
</evidence>
<evidence type="ECO:0000313" key="4">
    <source>
        <dbReference type="Proteomes" id="UP000249115"/>
    </source>
</evidence>
<dbReference type="Proteomes" id="UP000321927">
    <property type="component" value="Unassembled WGS sequence"/>
</dbReference>
<dbReference type="RefSeq" id="WP_086502504.1">
    <property type="nucleotide sequence ID" value="NZ_MSSV01000016.1"/>
</dbReference>
<accession>A0A2W7SS91</accession>
<comment type="caution">
    <text evidence="2">The sequence shown here is derived from an EMBL/GenBank/DDBJ whole genome shotgun (WGS) entry which is preliminary data.</text>
</comment>
<organism evidence="2 4">
    <name type="scientific">Algoriphagus ratkowskyi</name>
    <dbReference type="NCBI Taxonomy" id="57028"/>
    <lineage>
        <taxon>Bacteria</taxon>
        <taxon>Pseudomonadati</taxon>
        <taxon>Bacteroidota</taxon>
        <taxon>Cytophagia</taxon>
        <taxon>Cytophagales</taxon>
        <taxon>Cyclobacteriaceae</taxon>
        <taxon>Algoriphagus</taxon>
    </lineage>
</organism>
<dbReference type="Proteomes" id="UP000249115">
    <property type="component" value="Unassembled WGS sequence"/>
</dbReference>
<evidence type="ECO:0000313" key="5">
    <source>
        <dbReference type="Proteomes" id="UP000321927"/>
    </source>
</evidence>
<keyword evidence="1" id="KW-1133">Transmembrane helix</keyword>
<feature type="transmembrane region" description="Helical" evidence="1">
    <location>
        <begin position="39"/>
        <end position="57"/>
    </location>
</feature>